<evidence type="ECO:0000256" key="1">
    <source>
        <dbReference type="SAM" id="MobiDB-lite"/>
    </source>
</evidence>
<dbReference type="InterPro" id="IPR002656">
    <property type="entry name" value="Acyl_transf_3_dom"/>
</dbReference>
<feature type="transmembrane region" description="Helical" evidence="2">
    <location>
        <begin position="25"/>
        <end position="44"/>
    </location>
</feature>
<feature type="transmembrane region" description="Helical" evidence="2">
    <location>
        <begin position="138"/>
        <end position="163"/>
    </location>
</feature>
<keyword evidence="5" id="KW-1185">Reference proteome</keyword>
<evidence type="ECO:0000259" key="3">
    <source>
        <dbReference type="Pfam" id="PF01757"/>
    </source>
</evidence>
<comment type="caution">
    <text evidence="4">The sequence shown here is derived from an EMBL/GenBank/DDBJ whole genome shotgun (WGS) entry which is preliminary data.</text>
</comment>
<dbReference type="EMBL" id="BMEQ01000005">
    <property type="protein sequence ID" value="GGG52634.1"/>
    <property type="molecule type" value="Genomic_DNA"/>
</dbReference>
<keyword evidence="2" id="KW-0472">Membrane</keyword>
<organism evidence="4 5">
    <name type="scientific">Kocuria dechangensis</name>
    <dbReference type="NCBI Taxonomy" id="1176249"/>
    <lineage>
        <taxon>Bacteria</taxon>
        <taxon>Bacillati</taxon>
        <taxon>Actinomycetota</taxon>
        <taxon>Actinomycetes</taxon>
        <taxon>Micrococcales</taxon>
        <taxon>Micrococcaceae</taxon>
        <taxon>Kocuria</taxon>
    </lineage>
</organism>
<dbReference type="RefSeq" id="WP_188535648.1">
    <property type="nucleotide sequence ID" value="NZ_BMEQ01000005.1"/>
</dbReference>
<reference evidence="4" key="1">
    <citation type="journal article" date="2014" name="Int. J. Syst. Evol. Microbiol.">
        <title>Complete genome sequence of Corynebacterium casei LMG S-19264T (=DSM 44701T), isolated from a smear-ripened cheese.</title>
        <authorList>
            <consortium name="US DOE Joint Genome Institute (JGI-PGF)"/>
            <person name="Walter F."/>
            <person name="Albersmeier A."/>
            <person name="Kalinowski J."/>
            <person name="Ruckert C."/>
        </authorList>
    </citation>
    <scope>NUCLEOTIDE SEQUENCE</scope>
    <source>
        <strain evidence="4">CGMCC 1.12187</strain>
    </source>
</reference>
<feature type="transmembrane region" description="Helical" evidence="2">
    <location>
        <begin position="232"/>
        <end position="254"/>
    </location>
</feature>
<feature type="transmembrane region" description="Helical" evidence="2">
    <location>
        <begin position="260"/>
        <end position="286"/>
    </location>
</feature>
<name>A0A917LS88_9MICC</name>
<feature type="transmembrane region" description="Helical" evidence="2">
    <location>
        <begin position="111"/>
        <end position="132"/>
    </location>
</feature>
<feature type="transmembrane region" description="Helical" evidence="2">
    <location>
        <begin position="338"/>
        <end position="361"/>
    </location>
</feature>
<protein>
    <recommendedName>
        <fullName evidence="3">Acyltransferase 3 domain-containing protein</fullName>
    </recommendedName>
</protein>
<feature type="region of interest" description="Disordered" evidence="1">
    <location>
        <begin position="1"/>
        <end position="20"/>
    </location>
</feature>
<feature type="transmembrane region" description="Helical" evidence="2">
    <location>
        <begin position="64"/>
        <end position="90"/>
    </location>
</feature>
<feature type="transmembrane region" description="Helical" evidence="2">
    <location>
        <begin position="381"/>
        <end position="399"/>
    </location>
</feature>
<accession>A0A917LS88</accession>
<keyword evidence="2" id="KW-1133">Transmembrane helix</keyword>
<dbReference type="GO" id="GO:0016747">
    <property type="term" value="F:acyltransferase activity, transferring groups other than amino-acyl groups"/>
    <property type="evidence" value="ECO:0007669"/>
    <property type="project" value="InterPro"/>
</dbReference>
<feature type="transmembrane region" description="Helical" evidence="2">
    <location>
        <begin position="307"/>
        <end position="326"/>
    </location>
</feature>
<gene>
    <name evidence="4" type="ORF">GCM10011374_14300</name>
</gene>
<proteinExistence type="predicted"/>
<evidence type="ECO:0000256" key="2">
    <source>
        <dbReference type="SAM" id="Phobius"/>
    </source>
</evidence>
<dbReference type="Pfam" id="PF01757">
    <property type="entry name" value="Acyl_transf_3"/>
    <property type="match status" value="1"/>
</dbReference>
<feature type="transmembrane region" description="Helical" evidence="2">
    <location>
        <begin position="175"/>
        <end position="193"/>
    </location>
</feature>
<keyword evidence="2" id="KW-0812">Transmembrane</keyword>
<sequence>MAEALRQARPGSAAAHDGRDPAVDAARTGCLLAVVLVHLLMVTVTADPVTGGPTTVMVPTLQPWYWWASWILQVMPLFFVAGGHASVLSWRRHAARGGSAAGWVRARALRLLEPAAVLWLVLALGCAVALAVGAPSDLLLVVVQGVGMPLWFLAAYLACQALLPLTAGWHARAPWATAGALLAGVVVVDVLRITTGAAWIGLLNLVLVWPLVQQLGFLRADQWFARRSVRSLLAAAAGCYALLGVLVATGGYAPDMLTNLNPATVCMVLLGIAQACLLQVAAPALARLMSTRPAQVVAWLVGSRAMTIYLWHLPVIVVVAAAWFLLGGPDPEPGSAAWWGWRVPLGGVVVLVLGVLSVPLVRAERVPTALPPGHGAPSAPAVALAVVLGFLPPFLQIIWWLSPELILSGAVLTTAAVTLLGRGRPAGP</sequence>
<dbReference type="Proteomes" id="UP000638848">
    <property type="component" value="Unassembled WGS sequence"/>
</dbReference>
<feature type="transmembrane region" description="Helical" evidence="2">
    <location>
        <begin position="405"/>
        <end position="423"/>
    </location>
</feature>
<reference evidence="4" key="2">
    <citation type="submission" date="2020-09" db="EMBL/GenBank/DDBJ databases">
        <authorList>
            <person name="Sun Q."/>
            <person name="Zhou Y."/>
        </authorList>
    </citation>
    <scope>NUCLEOTIDE SEQUENCE</scope>
    <source>
        <strain evidence="4">CGMCC 1.12187</strain>
    </source>
</reference>
<feature type="domain" description="Acyltransferase 3" evidence="3">
    <location>
        <begin position="22"/>
        <end position="353"/>
    </location>
</feature>
<evidence type="ECO:0000313" key="4">
    <source>
        <dbReference type="EMBL" id="GGG52634.1"/>
    </source>
</evidence>
<evidence type="ECO:0000313" key="5">
    <source>
        <dbReference type="Proteomes" id="UP000638848"/>
    </source>
</evidence>
<dbReference type="AlphaFoldDB" id="A0A917LS88"/>
<feature type="transmembrane region" description="Helical" evidence="2">
    <location>
        <begin position="199"/>
        <end position="220"/>
    </location>
</feature>